<dbReference type="PANTHER" id="PTHR46273:SF4">
    <property type="entry name" value="AT19640P"/>
    <property type="match status" value="1"/>
</dbReference>
<evidence type="ECO:0000313" key="8">
    <source>
        <dbReference type="EMBL" id="KAK3704962.1"/>
    </source>
</evidence>
<dbReference type="CDD" id="cd14978">
    <property type="entry name" value="7tmA_FMRFamide_R-like"/>
    <property type="match status" value="1"/>
</dbReference>
<dbReference type="InterPro" id="IPR000276">
    <property type="entry name" value="GPCR_Rhodpsn"/>
</dbReference>
<feature type="transmembrane region" description="Helical" evidence="6">
    <location>
        <begin position="291"/>
        <end position="312"/>
    </location>
</feature>
<dbReference type="SUPFAM" id="SSF81321">
    <property type="entry name" value="Family A G protein-coupled receptor-like"/>
    <property type="match status" value="1"/>
</dbReference>
<sequence>MTNTSGHVVNEELKQFSNWYAAYHGYLSLFVCMCGIVTNTFNVTVLTRRHMRTPVNQILTGLAVSDIITMLSYVPFAIHFYCLHSTTVSSPEKNSRGWMSFFLFHINLTIATHTVSIWLCVLLAIVRYLHIRSPTRASSVRLRRISQTRYLVLGTYILPPLVMIPNYLTNELKAQAWINPLTAAEGDPGLGTLGGNTEISVNTSSPASEANRTIYVLEALRLGTNNTDPLVLTNVWMYAILAKLIPCALMFVFGSLLLYQMRVKIKQRKDFLKVSASNNHKLHEHSRTTKMLITVIVLFLITELPQGVLIVLSACRSGFFMDVYIPLGDVMDIGALVNNAINFALYCSMSCKFRQTFLQLYCRCPCFRGLTCAMFGGGAKQISLRERGEGDRNGLNGYTLRVEGRAHDDDDDDDDDAIGWSNNNQLGDNAI</sequence>
<feature type="region of interest" description="Disordered" evidence="5">
    <location>
        <begin position="404"/>
        <end position="431"/>
    </location>
</feature>
<dbReference type="Gene3D" id="1.20.1070.10">
    <property type="entry name" value="Rhodopsin 7-helix transmembrane proteins"/>
    <property type="match status" value="1"/>
</dbReference>
<dbReference type="GO" id="GO:0005886">
    <property type="term" value="C:plasma membrane"/>
    <property type="evidence" value="ECO:0007669"/>
    <property type="project" value="TreeGrafter"/>
</dbReference>
<keyword evidence="2 6" id="KW-0812">Transmembrane</keyword>
<comment type="subcellular location">
    <subcellularLocation>
        <location evidence="1">Membrane</location>
    </subcellularLocation>
</comment>
<feature type="compositionally biased region" description="Polar residues" evidence="5">
    <location>
        <begin position="420"/>
        <end position="431"/>
    </location>
</feature>
<dbReference type="InterPro" id="IPR019427">
    <property type="entry name" value="7TM_GPCR_serpentine_rcpt_Srw"/>
</dbReference>
<dbReference type="Pfam" id="PF10324">
    <property type="entry name" value="7TM_GPCR_Srw"/>
    <property type="match status" value="2"/>
</dbReference>
<feature type="transmembrane region" description="Helical" evidence="6">
    <location>
        <begin position="235"/>
        <end position="259"/>
    </location>
</feature>
<feature type="transmembrane region" description="Helical" evidence="6">
    <location>
        <begin position="58"/>
        <end position="81"/>
    </location>
</feature>
<evidence type="ECO:0000256" key="5">
    <source>
        <dbReference type="SAM" id="MobiDB-lite"/>
    </source>
</evidence>
<evidence type="ECO:0000256" key="2">
    <source>
        <dbReference type="ARBA" id="ARBA00022692"/>
    </source>
</evidence>
<dbReference type="PRINTS" id="PR00237">
    <property type="entry name" value="GPCRRHODOPSN"/>
</dbReference>
<accession>A0AAE0XRF1</accession>
<reference evidence="8" key="1">
    <citation type="journal article" date="2023" name="G3 (Bethesda)">
        <title>A reference genome for the long-term kleptoplast-retaining sea slug Elysia crispata morphotype clarki.</title>
        <authorList>
            <person name="Eastman K.E."/>
            <person name="Pendleton A.L."/>
            <person name="Shaikh M.A."/>
            <person name="Suttiyut T."/>
            <person name="Ogas R."/>
            <person name="Tomko P."/>
            <person name="Gavelis G."/>
            <person name="Widhalm J.R."/>
            <person name="Wisecaver J.H."/>
        </authorList>
    </citation>
    <scope>NUCLEOTIDE SEQUENCE</scope>
    <source>
        <strain evidence="8">ECLA1</strain>
    </source>
</reference>
<keyword evidence="9" id="KW-1185">Reference proteome</keyword>
<dbReference type="GO" id="GO:0008528">
    <property type="term" value="F:G protein-coupled peptide receptor activity"/>
    <property type="evidence" value="ECO:0007669"/>
    <property type="project" value="InterPro"/>
</dbReference>
<feature type="transmembrane region" description="Helical" evidence="6">
    <location>
        <begin position="101"/>
        <end position="129"/>
    </location>
</feature>
<dbReference type="Proteomes" id="UP001283361">
    <property type="component" value="Unassembled WGS sequence"/>
</dbReference>
<proteinExistence type="predicted"/>
<feature type="transmembrane region" description="Helical" evidence="6">
    <location>
        <begin position="150"/>
        <end position="168"/>
    </location>
</feature>
<dbReference type="AlphaFoldDB" id="A0AAE0XRF1"/>
<feature type="transmembrane region" description="Helical" evidence="6">
    <location>
        <begin position="20"/>
        <end position="46"/>
    </location>
</feature>
<comment type="caution">
    <text evidence="8">The sequence shown here is derived from an EMBL/GenBank/DDBJ whole genome shotgun (WGS) entry which is preliminary data.</text>
</comment>
<dbReference type="InterPro" id="IPR017452">
    <property type="entry name" value="GPCR_Rhodpsn_7TM"/>
</dbReference>
<evidence type="ECO:0000256" key="4">
    <source>
        <dbReference type="ARBA" id="ARBA00023136"/>
    </source>
</evidence>
<gene>
    <name evidence="8" type="ORF">RRG08_017754</name>
</gene>
<feature type="domain" description="G-protein coupled receptors family 1 profile" evidence="7">
    <location>
        <begin position="38"/>
        <end position="346"/>
    </location>
</feature>
<keyword evidence="4 6" id="KW-0472">Membrane</keyword>
<protein>
    <recommendedName>
        <fullName evidence="7">G-protein coupled receptors family 1 profile domain-containing protein</fullName>
    </recommendedName>
</protein>
<evidence type="ECO:0000256" key="1">
    <source>
        <dbReference type="ARBA" id="ARBA00004370"/>
    </source>
</evidence>
<evidence type="ECO:0000256" key="3">
    <source>
        <dbReference type="ARBA" id="ARBA00022989"/>
    </source>
</evidence>
<evidence type="ECO:0000259" key="7">
    <source>
        <dbReference type="PROSITE" id="PS50262"/>
    </source>
</evidence>
<dbReference type="EMBL" id="JAWDGP010007779">
    <property type="protein sequence ID" value="KAK3704962.1"/>
    <property type="molecule type" value="Genomic_DNA"/>
</dbReference>
<dbReference type="PANTHER" id="PTHR46273">
    <property type="entry name" value="MYOSUPPRESSIN RECEPTOR 1, ISOFORM B-RELATED"/>
    <property type="match status" value="1"/>
</dbReference>
<keyword evidence="3 6" id="KW-1133">Transmembrane helix</keyword>
<organism evidence="8 9">
    <name type="scientific">Elysia crispata</name>
    <name type="common">lettuce slug</name>
    <dbReference type="NCBI Taxonomy" id="231223"/>
    <lineage>
        <taxon>Eukaryota</taxon>
        <taxon>Metazoa</taxon>
        <taxon>Spiralia</taxon>
        <taxon>Lophotrochozoa</taxon>
        <taxon>Mollusca</taxon>
        <taxon>Gastropoda</taxon>
        <taxon>Heterobranchia</taxon>
        <taxon>Euthyneura</taxon>
        <taxon>Panpulmonata</taxon>
        <taxon>Sacoglossa</taxon>
        <taxon>Placobranchoidea</taxon>
        <taxon>Plakobranchidae</taxon>
        <taxon>Elysia</taxon>
    </lineage>
</organism>
<evidence type="ECO:0000256" key="6">
    <source>
        <dbReference type="SAM" id="Phobius"/>
    </source>
</evidence>
<evidence type="ECO:0000313" key="9">
    <source>
        <dbReference type="Proteomes" id="UP001283361"/>
    </source>
</evidence>
<dbReference type="PROSITE" id="PS50262">
    <property type="entry name" value="G_PROTEIN_RECEP_F1_2"/>
    <property type="match status" value="1"/>
</dbReference>
<name>A0AAE0XRF1_9GAST</name>
<dbReference type="InterPro" id="IPR053219">
    <property type="entry name" value="GPCR_Dmsr-1"/>
</dbReference>